<gene>
    <name evidence="4" type="ORF">A6A03_09385</name>
</gene>
<keyword evidence="5" id="KW-1185">Reference proteome</keyword>
<dbReference type="GO" id="GO:0006355">
    <property type="term" value="P:regulation of DNA-templated transcription"/>
    <property type="evidence" value="ECO:0007669"/>
    <property type="project" value="InterPro"/>
</dbReference>
<accession>A0A178MFZ1</accession>
<dbReference type="InterPro" id="IPR016032">
    <property type="entry name" value="Sig_transdc_resp-reg_C-effctor"/>
</dbReference>
<reference evidence="4 5" key="1">
    <citation type="submission" date="2016-04" db="EMBL/GenBank/DDBJ databases">
        <title>Chloroflexus islandicus sp. nov., a thermophilic filamentous anoxygenic phototrophic bacterium from geyser Strokkur (Iceland).</title>
        <authorList>
            <person name="Gaisin V.A."/>
            <person name="Kalashnikov A.M."/>
            <person name="Sukhacheva M.V."/>
            <person name="Grouzdev D.S."/>
            <person name="Ivanov T.M."/>
            <person name="Kuznetsov B."/>
            <person name="Gorlenko V.M."/>
        </authorList>
    </citation>
    <scope>NUCLEOTIDE SEQUENCE [LARGE SCALE GENOMIC DNA]</scope>
    <source>
        <strain evidence="5">isl-2</strain>
    </source>
</reference>
<protein>
    <recommendedName>
        <fullName evidence="3">OmpR/PhoB-type domain-containing protein</fullName>
    </recommendedName>
</protein>
<dbReference type="CDD" id="cd00383">
    <property type="entry name" value="trans_reg_C"/>
    <property type="match status" value="1"/>
</dbReference>
<dbReference type="InterPro" id="IPR036388">
    <property type="entry name" value="WH-like_DNA-bd_sf"/>
</dbReference>
<dbReference type="GO" id="GO:0000160">
    <property type="term" value="P:phosphorelay signal transduction system"/>
    <property type="evidence" value="ECO:0007669"/>
    <property type="project" value="InterPro"/>
</dbReference>
<keyword evidence="1 2" id="KW-0238">DNA-binding</keyword>
<dbReference type="SMART" id="SM00862">
    <property type="entry name" value="Trans_reg_C"/>
    <property type="match status" value="1"/>
</dbReference>
<evidence type="ECO:0000256" key="2">
    <source>
        <dbReference type="PROSITE-ProRule" id="PRU01091"/>
    </source>
</evidence>
<dbReference type="EMBL" id="LWQS01000035">
    <property type="protein sequence ID" value="OAN47651.1"/>
    <property type="molecule type" value="Genomic_DNA"/>
</dbReference>
<evidence type="ECO:0000259" key="3">
    <source>
        <dbReference type="PROSITE" id="PS51755"/>
    </source>
</evidence>
<dbReference type="Proteomes" id="UP000078287">
    <property type="component" value="Unassembled WGS sequence"/>
</dbReference>
<evidence type="ECO:0000256" key="1">
    <source>
        <dbReference type="ARBA" id="ARBA00023125"/>
    </source>
</evidence>
<dbReference type="Pfam" id="PF00486">
    <property type="entry name" value="Trans_reg_C"/>
    <property type="match status" value="1"/>
</dbReference>
<organism evidence="4 5">
    <name type="scientific">Chloroflexus islandicus</name>
    <dbReference type="NCBI Taxonomy" id="1707952"/>
    <lineage>
        <taxon>Bacteria</taxon>
        <taxon>Bacillati</taxon>
        <taxon>Chloroflexota</taxon>
        <taxon>Chloroflexia</taxon>
        <taxon>Chloroflexales</taxon>
        <taxon>Chloroflexineae</taxon>
        <taxon>Chloroflexaceae</taxon>
        <taxon>Chloroflexus</taxon>
    </lineage>
</organism>
<dbReference type="InterPro" id="IPR001867">
    <property type="entry name" value="OmpR/PhoB-type_DNA-bd"/>
</dbReference>
<dbReference type="STRING" id="1707952.A6A03_09385"/>
<dbReference type="PROSITE" id="PS51755">
    <property type="entry name" value="OMPR_PHOB"/>
    <property type="match status" value="1"/>
</dbReference>
<feature type="domain" description="OmpR/PhoB-type" evidence="3">
    <location>
        <begin position="105"/>
        <end position="207"/>
    </location>
</feature>
<name>A0A178MFZ1_9CHLR</name>
<dbReference type="Gene3D" id="1.10.10.10">
    <property type="entry name" value="Winged helix-like DNA-binding domain superfamily/Winged helix DNA-binding domain"/>
    <property type="match status" value="1"/>
</dbReference>
<dbReference type="SUPFAM" id="SSF46894">
    <property type="entry name" value="C-terminal effector domain of the bipartite response regulators"/>
    <property type="match status" value="1"/>
</dbReference>
<feature type="DNA-binding region" description="OmpR/PhoB-type" evidence="2">
    <location>
        <begin position="105"/>
        <end position="207"/>
    </location>
</feature>
<evidence type="ECO:0000313" key="4">
    <source>
        <dbReference type="EMBL" id="OAN47651.1"/>
    </source>
</evidence>
<proteinExistence type="predicted"/>
<sequence length="222" mass="25374">MLATTNPTLATKYLHDRRVTLWIANTALLSVSQHDLATMQAALLPHQMLVLAGSCADLSIPVLSHLTSQVIHVSYPIPIVKLQPIISLMLTGCHDNAWLHSVPAQPVSQPDNEFTLDVALRRLYLHDREIRLSKDEIALVQYLYEAKGRVCRYEDLVRLIFPPHYDEAEARHLLRGRMRYLQTKIESDPKNPKYLVCERGLGYQLRLPGVLKYYGAQQRMPK</sequence>
<dbReference type="AlphaFoldDB" id="A0A178MFZ1"/>
<dbReference type="GO" id="GO:0003677">
    <property type="term" value="F:DNA binding"/>
    <property type="evidence" value="ECO:0007669"/>
    <property type="project" value="UniProtKB-UniRule"/>
</dbReference>
<evidence type="ECO:0000313" key="5">
    <source>
        <dbReference type="Proteomes" id="UP000078287"/>
    </source>
</evidence>
<comment type="caution">
    <text evidence="4">The sequence shown here is derived from an EMBL/GenBank/DDBJ whole genome shotgun (WGS) entry which is preliminary data.</text>
</comment>